<keyword evidence="1" id="KW-0812">Transmembrane</keyword>
<accession>A0A2P2E2D5</accession>
<dbReference type="AlphaFoldDB" id="A0A2P2E2D5"/>
<feature type="transmembrane region" description="Helical" evidence="1">
    <location>
        <begin position="330"/>
        <end position="347"/>
    </location>
</feature>
<reference evidence="2 3" key="1">
    <citation type="submission" date="2018-02" db="EMBL/GenBank/DDBJ databases">
        <title>Novel Leptospira species isolated from soil and water in Japan.</title>
        <authorList>
            <person name="Nakao R."/>
            <person name="Masuzawa T."/>
        </authorList>
    </citation>
    <scope>NUCLEOTIDE SEQUENCE [LARGE SCALE GENOMIC DNA]</scope>
    <source>
        <strain evidence="2 3">YH101</strain>
    </source>
</reference>
<keyword evidence="3" id="KW-1185">Reference proteome</keyword>
<evidence type="ECO:0000313" key="2">
    <source>
        <dbReference type="EMBL" id="GBF51019.1"/>
    </source>
</evidence>
<gene>
    <name evidence="2" type="ORF">LPTSP4_25500</name>
</gene>
<evidence type="ECO:0000313" key="3">
    <source>
        <dbReference type="Proteomes" id="UP000245133"/>
    </source>
</evidence>
<dbReference type="PANTHER" id="PTHR30092:SF0">
    <property type="entry name" value="INNER MEMBRANE PROTEIN CRED"/>
    <property type="match status" value="1"/>
</dbReference>
<proteinExistence type="predicted"/>
<dbReference type="EMBL" id="BFBB01000008">
    <property type="protein sequence ID" value="GBF51019.1"/>
    <property type="molecule type" value="Genomic_DNA"/>
</dbReference>
<sequence length="440" mass="50440">MNKYQNSINLKVLILAGMAFVFIIPLVMIASLIEERSLARNLATEEMSDKWAKSQTILGPMIEIPYNIRIPKPDAIAKKDKWDYVTHYAYFLPEELSFDTDLKTELRKRSIYEVPLYRARMQIQGKFPIIRDDSFPKETTYIYYENARLIVSFSDAKGLGNEIQLSVNGKKNSVNPGTHSQLFPNGFHTSYSVESLEVESKFQINFDLLGSSLIEFVPIGKITKAKMTADWKDPSFRGNQLPKDRNISEEGFTAIWESNYYARSFPQTFSSMDFDQTMVSSSSFGVELIQAVDYYHKLDRATKYGILIIVISFALFFLFEVFGKVSLHPIQYILIGSAMIVFYTLTLSLSEHIGFLLAYSIASVITSLLIAYYTISILKGKKQGIIVGIYYLLLYLFIYIILSSEEYALLLGSFALFLVLAATMHLTRKIDWYDYNRLEH</sequence>
<feature type="transmembrane region" description="Helical" evidence="1">
    <location>
        <begin position="408"/>
        <end position="427"/>
    </location>
</feature>
<keyword evidence="1" id="KW-1133">Transmembrane helix</keyword>
<keyword evidence="1" id="KW-0472">Membrane</keyword>
<dbReference type="NCBIfam" id="NF008712">
    <property type="entry name" value="PRK11715.1-1"/>
    <property type="match status" value="1"/>
</dbReference>
<name>A0A2P2E2D5_9LEPT</name>
<protein>
    <submittedName>
        <fullName evidence="2">Inner membrane protein CreD</fullName>
    </submittedName>
</protein>
<evidence type="ECO:0000256" key="1">
    <source>
        <dbReference type="SAM" id="Phobius"/>
    </source>
</evidence>
<dbReference type="Pfam" id="PF06123">
    <property type="entry name" value="CreD"/>
    <property type="match status" value="1"/>
</dbReference>
<dbReference type="PIRSF" id="PIRSF004548">
    <property type="entry name" value="CreD"/>
    <property type="match status" value="1"/>
</dbReference>
<comment type="caution">
    <text evidence="2">The sequence shown here is derived from an EMBL/GenBank/DDBJ whole genome shotgun (WGS) entry which is preliminary data.</text>
</comment>
<dbReference type="PANTHER" id="PTHR30092">
    <property type="entry name" value="INNER MEMBRANE PROTEIN CRED"/>
    <property type="match status" value="1"/>
</dbReference>
<dbReference type="InterPro" id="IPR010364">
    <property type="entry name" value="Uncharacterised_IM_CreD"/>
</dbReference>
<feature type="transmembrane region" description="Helical" evidence="1">
    <location>
        <begin position="304"/>
        <end position="323"/>
    </location>
</feature>
<feature type="transmembrane region" description="Helical" evidence="1">
    <location>
        <begin position="385"/>
        <end position="402"/>
    </location>
</feature>
<dbReference type="Proteomes" id="UP000245133">
    <property type="component" value="Unassembled WGS sequence"/>
</dbReference>
<dbReference type="OrthoDB" id="9791851at2"/>
<feature type="transmembrane region" description="Helical" evidence="1">
    <location>
        <begin position="353"/>
        <end position="373"/>
    </location>
</feature>
<dbReference type="GO" id="GO:0005886">
    <property type="term" value="C:plasma membrane"/>
    <property type="evidence" value="ECO:0007669"/>
    <property type="project" value="TreeGrafter"/>
</dbReference>
<organism evidence="2 3">
    <name type="scientific">Leptospira ryugenii</name>
    <dbReference type="NCBI Taxonomy" id="1917863"/>
    <lineage>
        <taxon>Bacteria</taxon>
        <taxon>Pseudomonadati</taxon>
        <taxon>Spirochaetota</taxon>
        <taxon>Spirochaetia</taxon>
        <taxon>Leptospirales</taxon>
        <taxon>Leptospiraceae</taxon>
        <taxon>Leptospira</taxon>
    </lineage>
</organism>
<dbReference type="RefSeq" id="WP_108977299.1">
    <property type="nucleotide sequence ID" value="NZ_BFBB01000008.1"/>
</dbReference>
<feature type="transmembrane region" description="Helical" evidence="1">
    <location>
        <begin position="12"/>
        <end position="33"/>
    </location>
</feature>